<sequence length="746" mass="82786">MRRKLLGAAFSMMAGIVSWYMGSYYAIIILAMALAGIYFLAGHLRAKAAFCLFCIVMYCAGCFLLMAQNATFDAGKSMDSDKGHAMIVKVQRIDRIEDEKYKLRCRVISVDGKPVEGPGRQHVMISYYHNIDNYWELTGRVLETFGKIEEPKSASNPGTFDYAVYLKTLKISHIANVESFRVTENGGGWDGVKRSVMRIREDFMGKLRCSDSEKSLIRGVLFGDIKSMDEDMYEDFKANGTAHVLAVSGLHVGVIFGIYRSLTKKRKSAVATACFIGFLGFYGTLTLWSVSVIRAVALVMIITLGDYLDRRYDLLTALGAVAVLVLIENPWVIFGASFQMSFLAVVSISFLQPFLSRYLPESVSAVLAVQLGMMPYIAYVFNYVPLISFICNVPIVYLLSIIVPMGIGCLLLTMMAGNCWFLGDIIGGLSQLMIDVNGFLSQKGAFAVSVTSPPLWALALIYMLAFFITSESFAVYCHRRDWKSVGRFFAAAVAIAMIVFVKTDTPFNKADLVMVDVGQGDCLHIKDGRRTDMLIDGGGNINYNVGEKVLKPYLLKNGCSDIDLAMATHLHTDHYLGLKQLKEAFNVRKLLTKGKAGQTIRVSDTCTIEILWPLEAETDSEDENYFSLIFKVREKNMTILVTGDITSEGEAALIDHYRGSNKLKCDILKVCHHGSRYSSSDEFLDAVDPQVAVIGVGKNNYGHPSNEVIEKLSKKGIMVFRTDLNGAVGFIDRKGKLEVCVQRKVR</sequence>
<evidence type="ECO:0000313" key="8">
    <source>
        <dbReference type="EMBL" id="TDP50820.1"/>
    </source>
</evidence>
<evidence type="ECO:0000256" key="2">
    <source>
        <dbReference type="ARBA" id="ARBA00022475"/>
    </source>
</evidence>
<keyword evidence="5 6" id="KW-0472">Membrane</keyword>
<dbReference type="OrthoDB" id="9761531at2"/>
<organism evidence="8 9">
    <name type="scientific">Aminicella lysinilytica</name>
    <dbReference type="NCBI Taxonomy" id="433323"/>
    <lineage>
        <taxon>Bacteria</taxon>
        <taxon>Bacillati</taxon>
        <taxon>Bacillota</taxon>
        <taxon>Clostridia</taxon>
        <taxon>Peptostreptococcales</taxon>
        <taxon>Anaerovoracaceae</taxon>
        <taxon>Aminicella</taxon>
    </lineage>
</organism>
<dbReference type="RefSeq" id="WP_133529068.1">
    <property type="nucleotide sequence ID" value="NZ_CALCQM010000013.1"/>
</dbReference>
<feature type="transmembrane region" description="Helical" evidence="6">
    <location>
        <begin position="484"/>
        <end position="501"/>
    </location>
</feature>
<dbReference type="Pfam" id="PF03772">
    <property type="entry name" value="Competence"/>
    <property type="match status" value="1"/>
</dbReference>
<evidence type="ECO:0000259" key="7">
    <source>
        <dbReference type="SMART" id="SM00849"/>
    </source>
</evidence>
<evidence type="ECO:0000256" key="4">
    <source>
        <dbReference type="ARBA" id="ARBA00022989"/>
    </source>
</evidence>
<evidence type="ECO:0000256" key="5">
    <source>
        <dbReference type="ARBA" id="ARBA00023136"/>
    </source>
</evidence>
<feature type="domain" description="Metallo-beta-lactamase" evidence="7">
    <location>
        <begin position="519"/>
        <end position="698"/>
    </location>
</feature>
<evidence type="ECO:0000256" key="3">
    <source>
        <dbReference type="ARBA" id="ARBA00022692"/>
    </source>
</evidence>
<feature type="transmembrane region" description="Helical" evidence="6">
    <location>
        <begin position="396"/>
        <end position="423"/>
    </location>
</feature>
<comment type="caution">
    <text evidence="8">The sequence shown here is derived from an EMBL/GenBank/DDBJ whole genome shotgun (WGS) entry which is preliminary data.</text>
</comment>
<evidence type="ECO:0000256" key="1">
    <source>
        <dbReference type="ARBA" id="ARBA00004651"/>
    </source>
</evidence>
<protein>
    <submittedName>
        <fullName evidence="8">Competence protein ComEC</fullName>
    </submittedName>
</protein>
<dbReference type="PANTHER" id="PTHR30619">
    <property type="entry name" value="DNA INTERNALIZATION/COMPETENCE PROTEIN COMEC/REC2"/>
    <property type="match status" value="1"/>
</dbReference>
<accession>A0A4R6PZI5</accession>
<feature type="transmembrane region" description="Helical" evidence="6">
    <location>
        <begin position="341"/>
        <end position="359"/>
    </location>
</feature>
<name>A0A4R6PZI5_9FIRM</name>
<feature type="transmembrane region" description="Helical" evidence="6">
    <location>
        <begin position="314"/>
        <end position="334"/>
    </location>
</feature>
<dbReference type="SUPFAM" id="SSF56281">
    <property type="entry name" value="Metallo-hydrolase/oxidoreductase"/>
    <property type="match status" value="1"/>
</dbReference>
<proteinExistence type="predicted"/>
<dbReference type="NCBIfam" id="TIGR00360">
    <property type="entry name" value="ComEC_N-term"/>
    <property type="match status" value="1"/>
</dbReference>
<dbReference type="PANTHER" id="PTHR30619:SF1">
    <property type="entry name" value="RECOMBINATION PROTEIN 2"/>
    <property type="match status" value="1"/>
</dbReference>
<dbReference type="Gene3D" id="3.60.15.10">
    <property type="entry name" value="Ribonuclease Z/Hydroxyacylglutathione hydrolase-like"/>
    <property type="match status" value="2"/>
</dbReference>
<dbReference type="Pfam" id="PF13567">
    <property type="entry name" value="DUF4131"/>
    <property type="match status" value="1"/>
</dbReference>
<dbReference type="AlphaFoldDB" id="A0A4R6PZI5"/>
<dbReference type="Pfam" id="PF00753">
    <property type="entry name" value="Lactamase_B"/>
    <property type="match status" value="1"/>
</dbReference>
<feature type="transmembrane region" description="Helical" evidence="6">
    <location>
        <begin position="365"/>
        <end position="384"/>
    </location>
</feature>
<keyword evidence="9" id="KW-1185">Reference proteome</keyword>
<feature type="transmembrane region" description="Helical" evidence="6">
    <location>
        <begin position="24"/>
        <end position="41"/>
    </location>
</feature>
<keyword evidence="4 6" id="KW-1133">Transmembrane helix</keyword>
<dbReference type="GO" id="GO:0030420">
    <property type="term" value="P:establishment of competence for transformation"/>
    <property type="evidence" value="ECO:0007669"/>
    <property type="project" value="InterPro"/>
</dbReference>
<feature type="transmembrane region" description="Helical" evidence="6">
    <location>
        <begin position="242"/>
        <end position="262"/>
    </location>
</feature>
<dbReference type="Proteomes" id="UP000295500">
    <property type="component" value="Unassembled WGS sequence"/>
</dbReference>
<dbReference type="InterPro" id="IPR025405">
    <property type="entry name" value="DUF4131"/>
</dbReference>
<dbReference type="InterPro" id="IPR035681">
    <property type="entry name" value="ComA-like_MBL"/>
</dbReference>
<dbReference type="EMBL" id="SNXO01000036">
    <property type="protein sequence ID" value="TDP50820.1"/>
    <property type="molecule type" value="Genomic_DNA"/>
</dbReference>
<dbReference type="SMART" id="SM00849">
    <property type="entry name" value="Lactamase_B"/>
    <property type="match status" value="1"/>
</dbReference>
<feature type="transmembrane region" description="Helical" evidence="6">
    <location>
        <begin position="48"/>
        <end position="67"/>
    </location>
</feature>
<dbReference type="CDD" id="cd07731">
    <property type="entry name" value="ComA-like_MBL-fold"/>
    <property type="match status" value="1"/>
</dbReference>
<feature type="transmembrane region" description="Helical" evidence="6">
    <location>
        <begin position="455"/>
        <end position="477"/>
    </location>
</feature>
<keyword evidence="3 6" id="KW-0812">Transmembrane</keyword>
<keyword evidence="2" id="KW-1003">Cell membrane</keyword>
<dbReference type="InterPro" id="IPR036866">
    <property type="entry name" value="RibonucZ/Hydroxyglut_hydro"/>
</dbReference>
<comment type="subcellular location">
    <subcellularLocation>
        <location evidence="1">Cell membrane</location>
        <topology evidence="1">Multi-pass membrane protein</topology>
    </subcellularLocation>
</comment>
<reference evidence="8 9" key="1">
    <citation type="submission" date="2019-03" db="EMBL/GenBank/DDBJ databases">
        <title>Genomic Encyclopedia of Type Strains, Phase IV (KMG-IV): sequencing the most valuable type-strain genomes for metagenomic binning, comparative biology and taxonomic classification.</title>
        <authorList>
            <person name="Goeker M."/>
        </authorList>
    </citation>
    <scope>NUCLEOTIDE SEQUENCE [LARGE SCALE GENOMIC DNA]</scope>
    <source>
        <strain evidence="8 9">DSM 28287</strain>
    </source>
</reference>
<dbReference type="InterPro" id="IPR052159">
    <property type="entry name" value="Competence_DNA_uptake"/>
</dbReference>
<gene>
    <name evidence="8" type="ORF">EV211_13620</name>
</gene>
<feature type="transmembrane region" description="Helical" evidence="6">
    <location>
        <begin position="269"/>
        <end position="302"/>
    </location>
</feature>
<evidence type="ECO:0000256" key="6">
    <source>
        <dbReference type="SAM" id="Phobius"/>
    </source>
</evidence>
<evidence type="ECO:0000313" key="9">
    <source>
        <dbReference type="Proteomes" id="UP000295500"/>
    </source>
</evidence>
<dbReference type="InterPro" id="IPR001279">
    <property type="entry name" value="Metallo-B-lactamas"/>
</dbReference>
<dbReference type="NCBIfam" id="TIGR00361">
    <property type="entry name" value="ComEC_Rec2"/>
    <property type="match status" value="1"/>
</dbReference>
<dbReference type="InterPro" id="IPR004477">
    <property type="entry name" value="ComEC_N"/>
</dbReference>
<dbReference type="InterPro" id="IPR004797">
    <property type="entry name" value="Competence_ComEC/Rec2"/>
</dbReference>
<dbReference type="GO" id="GO:0005886">
    <property type="term" value="C:plasma membrane"/>
    <property type="evidence" value="ECO:0007669"/>
    <property type="project" value="UniProtKB-SubCell"/>
</dbReference>